<name>A0ABX5VCX4_9BACT</name>
<evidence type="ECO:0000313" key="3">
    <source>
        <dbReference type="Proteomes" id="UP000306825"/>
    </source>
</evidence>
<reference evidence="2 3" key="1">
    <citation type="submission" date="2019-05" db="EMBL/GenBank/DDBJ databases">
        <title>A comparative analysis of the Nautiliaceae.</title>
        <authorList>
            <person name="Grosche A."/>
            <person name="Smedile F."/>
            <person name="Vetriani C."/>
        </authorList>
    </citation>
    <scope>NUCLEOTIDE SEQUENCE [LARGE SCALE GENOMIC DNA]</scope>
    <source>
        <strain evidence="2 3">TB-2</strain>
    </source>
</reference>
<keyword evidence="3" id="KW-1185">Reference proteome</keyword>
<dbReference type="Proteomes" id="UP000306825">
    <property type="component" value="Chromosome"/>
</dbReference>
<accession>A0ABX5VCX4</accession>
<protein>
    <submittedName>
        <fullName evidence="2">tRNA uridine 5-carboxymethylaminomethyl modification protein</fullName>
    </submittedName>
</protein>
<gene>
    <name evidence="2" type="ORF">FE773_07750</name>
</gene>
<dbReference type="EMBL" id="CP040463">
    <property type="protein sequence ID" value="QCT95085.1"/>
    <property type="molecule type" value="Genomic_DNA"/>
</dbReference>
<feature type="transmembrane region" description="Helical" evidence="1">
    <location>
        <begin position="20"/>
        <end position="40"/>
    </location>
</feature>
<keyword evidence="1" id="KW-0472">Membrane</keyword>
<evidence type="ECO:0000313" key="2">
    <source>
        <dbReference type="EMBL" id="QCT95085.1"/>
    </source>
</evidence>
<keyword evidence="1" id="KW-0812">Transmembrane</keyword>
<evidence type="ECO:0000256" key="1">
    <source>
        <dbReference type="SAM" id="Phobius"/>
    </source>
</evidence>
<sequence>MQRRYVVNKEKPFNFWKFMFLMFIGLLIITSIIVGVPYLLMK</sequence>
<keyword evidence="1" id="KW-1133">Transmembrane helix</keyword>
<proteinExistence type="predicted"/>
<organism evidence="2 3">
    <name type="scientific">Caminibacter mediatlanticus TB-2</name>
    <dbReference type="NCBI Taxonomy" id="391592"/>
    <lineage>
        <taxon>Bacteria</taxon>
        <taxon>Pseudomonadati</taxon>
        <taxon>Campylobacterota</taxon>
        <taxon>Epsilonproteobacteria</taxon>
        <taxon>Nautiliales</taxon>
        <taxon>Nautiliaceae</taxon>
        <taxon>Caminibacter</taxon>
    </lineage>
</organism>